<dbReference type="AlphaFoldDB" id="A0A5J4Z0J7"/>
<proteinExistence type="predicted"/>
<feature type="domain" description="NADP-dependent oxidoreductase" evidence="3">
    <location>
        <begin position="23"/>
        <end position="327"/>
    </location>
</feature>
<accession>A0A5J4Z0J7</accession>
<evidence type="ECO:0000259" key="3">
    <source>
        <dbReference type="Pfam" id="PF00248"/>
    </source>
</evidence>
<dbReference type="CDD" id="cd19093">
    <property type="entry name" value="AKR_AtPLR-like"/>
    <property type="match status" value="1"/>
</dbReference>
<evidence type="ECO:0000313" key="5">
    <source>
        <dbReference type="Proteomes" id="UP000324585"/>
    </source>
</evidence>
<organism evidence="4 5">
    <name type="scientific">Porphyridium purpureum</name>
    <name type="common">Red alga</name>
    <name type="synonym">Porphyridium cruentum</name>
    <dbReference type="NCBI Taxonomy" id="35688"/>
    <lineage>
        <taxon>Eukaryota</taxon>
        <taxon>Rhodophyta</taxon>
        <taxon>Bangiophyceae</taxon>
        <taxon>Porphyridiales</taxon>
        <taxon>Porphyridiaceae</taxon>
        <taxon>Porphyridium</taxon>
    </lineage>
</organism>
<protein>
    <submittedName>
        <fullName evidence="4">Pyridoxal reductase, chloroplastic</fullName>
    </submittedName>
</protein>
<name>A0A5J4Z0J7_PORPP</name>
<dbReference type="InterPro" id="IPR023210">
    <property type="entry name" value="NADP_OxRdtase_dom"/>
</dbReference>
<dbReference type="SUPFAM" id="SSF51430">
    <property type="entry name" value="NAD(P)-linked oxidoreductase"/>
    <property type="match status" value="1"/>
</dbReference>
<comment type="caution">
    <text evidence="4">The sequence shown here is derived from an EMBL/GenBank/DDBJ whole genome shotgun (WGS) entry which is preliminary data.</text>
</comment>
<feature type="transmembrane region" description="Helical" evidence="2">
    <location>
        <begin position="343"/>
        <end position="365"/>
    </location>
</feature>
<gene>
    <name evidence="4" type="ORF">FVE85_0895</name>
</gene>
<dbReference type="Gene3D" id="3.20.20.100">
    <property type="entry name" value="NADP-dependent oxidoreductase domain"/>
    <property type="match status" value="1"/>
</dbReference>
<sequence length="372" mass="41044">MCALPCKEEVVQLGRSGIFLRTPLGIGTLQWGTTWVDSKLISGGRISDATAEAIVRHLVENHVTFFDSAEGYGGGTSEERIGILRQRAENDKVGRKSEEGASEMIVATKFLPTLWRWTHASFERALRGSLARLQQDSCDVYFLHSPLHPRPIEFWVEAAAICKRKGLLKSMGLSNCNAEQVRRAVAAGKHFGVPISCNQIMFSLLDYRSVSLQATVRACKELDVTVVAYSPIGQGLLTDKMSAERFESNRPAKMTGLTWEQLSALRTEIRAIATERGKSMAQVALNWCICHDTIPLVGCRSVAQSEDTLGCLGWRLSTEEVERLDAVALARSTLDSPPWRRGIFVALAGVLMMVYKVSISLNLMFGSGTSRY</sequence>
<dbReference type="GO" id="GO:0005737">
    <property type="term" value="C:cytoplasm"/>
    <property type="evidence" value="ECO:0007669"/>
    <property type="project" value="TreeGrafter"/>
</dbReference>
<keyword evidence="5" id="KW-1185">Reference proteome</keyword>
<dbReference type="InterPro" id="IPR050791">
    <property type="entry name" value="Aldo-Keto_reductase"/>
</dbReference>
<dbReference type="OMA" id="WTHASFE"/>
<keyword evidence="2" id="KW-1133">Transmembrane helix</keyword>
<dbReference type="PANTHER" id="PTHR43625">
    <property type="entry name" value="AFLATOXIN B1 ALDEHYDE REDUCTASE"/>
    <property type="match status" value="1"/>
</dbReference>
<dbReference type="InterPro" id="IPR036812">
    <property type="entry name" value="NAD(P)_OxRdtase_dom_sf"/>
</dbReference>
<dbReference type="PANTHER" id="PTHR43625:SF5">
    <property type="entry name" value="PYRIDOXAL REDUCTASE, CHLOROPLASTIC"/>
    <property type="match status" value="1"/>
</dbReference>
<dbReference type="GO" id="GO:0016491">
    <property type="term" value="F:oxidoreductase activity"/>
    <property type="evidence" value="ECO:0007669"/>
    <property type="project" value="UniProtKB-KW"/>
</dbReference>
<evidence type="ECO:0000256" key="1">
    <source>
        <dbReference type="ARBA" id="ARBA00023002"/>
    </source>
</evidence>
<dbReference type="Proteomes" id="UP000324585">
    <property type="component" value="Unassembled WGS sequence"/>
</dbReference>
<evidence type="ECO:0000313" key="4">
    <source>
        <dbReference type="EMBL" id="KAA8497166.1"/>
    </source>
</evidence>
<keyword evidence="1" id="KW-0560">Oxidoreductase</keyword>
<dbReference type="Pfam" id="PF00248">
    <property type="entry name" value="Aldo_ket_red"/>
    <property type="match status" value="1"/>
</dbReference>
<keyword evidence="2" id="KW-0812">Transmembrane</keyword>
<dbReference type="EMBL" id="VRMN01000002">
    <property type="protein sequence ID" value="KAA8497166.1"/>
    <property type="molecule type" value="Genomic_DNA"/>
</dbReference>
<reference evidence="5" key="1">
    <citation type="journal article" date="2019" name="Nat. Commun.">
        <title>Expansion of phycobilisome linker gene families in mesophilic red algae.</title>
        <authorList>
            <person name="Lee J."/>
            <person name="Kim D."/>
            <person name="Bhattacharya D."/>
            <person name="Yoon H.S."/>
        </authorList>
    </citation>
    <scope>NUCLEOTIDE SEQUENCE [LARGE SCALE GENOMIC DNA]</scope>
    <source>
        <strain evidence="5">CCMP 1328</strain>
    </source>
</reference>
<evidence type="ECO:0000256" key="2">
    <source>
        <dbReference type="SAM" id="Phobius"/>
    </source>
</evidence>
<dbReference type="OrthoDB" id="2310150at2759"/>
<keyword evidence="2" id="KW-0472">Membrane</keyword>